<organism evidence="1 2">
    <name type="scientific">Nicrophorus vespilloides</name>
    <name type="common">Boreal carrion beetle</name>
    <dbReference type="NCBI Taxonomy" id="110193"/>
    <lineage>
        <taxon>Eukaryota</taxon>
        <taxon>Metazoa</taxon>
        <taxon>Ecdysozoa</taxon>
        <taxon>Arthropoda</taxon>
        <taxon>Hexapoda</taxon>
        <taxon>Insecta</taxon>
        <taxon>Pterygota</taxon>
        <taxon>Neoptera</taxon>
        <taxon>Endopterygota</taxon>
        <taxon>Coleoptera</taxon>
        <taxon>Polyphaga</taxon>
        <taxon>Staphyliniformia</taxon>
        <taxon>Silphidae</taxon>
        <taxon>Nicrophorinae</taxon>
        <taxon>Nicrophorus</taxon>
    </lineage>
</organism>
<dbReference type="Proteomes" id="UP000695000">
    <property type="component" value="Unplaced"/>
</dbReference>
<accession>A0ABM1MWK7</accession>
<evidence type="ECO:0000313" key="1">
    <source>
        <dbReference type="Proteomes" id="UP000695000"/>
    </source>
</evidence>
<gene>
    <name evidence="2" type="primary">LOC108564420</name>
</gene>
<proteinExistence type="predicted"/>
<name>A0ABM1MWK7_NICVS</name>
<sequence length="116" mass="13741">MDTFEMFDLELDFQMRHITVEGEKVTLCLNKLTDDGIYLQTTFIKNVVIYKHIDLCPHSGLMTVIYEYSKYYEGFDVERNYPDEMMYTQDFEEQAVVRNKVGLGDACKMEIHEDEN</sequence>
<keyword evidence="1" id="KW-1185">Reference proteome</keyword>
<dbReference type="GeneID" id="108564420"/>
<evidence type="ECO:0000313" key="2">
    <source>
        <dbReference type="RefSeq" id="XP_017778957.1"/>
    </source>
</evidence>
<protein>
    <submittedName>
        <fullName evidence="2">Uncharacterized protein LOC108564420</fullName>
    </submittedName>
</protein>
<reference evidence="2" key="1">
    <citation type="submission" date="2025-08" db="UniProtKB">
        <authorList>
            <consortium name="RefSeq"/>
        </authorList>
    </citation>
    <scope>IDENTIFICATION</scope>
    <source>
        <tissue evidence="2">Whole Larva</tissue>
    </source>
</reference>
<dbReference type="RefSeq" id="XP_017778957.1">
    <property type="nucleotide sequence ID" value="XM_017923468.1"/>
</dbReference>